<feature type="compositionally biased region" description="Polar residues" evidence="1">
    <location>
        <begin position="40"/>
        <end position="55"/>
    </location>
</feature>
<dbReference type="AlphaFoldDB" id="A0A2T1GFN6"/>
<dbReference type="EMBL" id="PVWO01000127">
    <property type="protein sequence ID" value="PSB56415.1"/>
    <property type="molecule type" value="Genomic_DNA"/>
</dbReference>
<name>A0A2T1GFN6_9CYAN</name>
<comment type="caution">
    <text evidence="3">The sequence shown here is derived from an EMBL/GenBank/DDBJ whole genome shotgun (WGS) entry which is preliminary data.</text>
</comment>
<organism evidence="3 4">
    <name type="scientific">Chamaesiphon polymorphus CCALA 037</name>
    <dbReference type="NCBI Taxonomy" id="2107692"/>
    <lineage>
        <taxon>Bacteria</taxon>
        <taxon>Bacillati</taxon>
        <taxon>Cyanobacteriota</taxon>
        <taxon>Cyanophyceae</taxon>
        <taxon>Gomontiellales</taxon>
        <taxon>Chamaesiphonaceae</taxon>
        <taxon>Chamaesiphon</taxon>
    </lineage>
</organism>
<proteinExistence type="predicted"/>
<protein>
    <submittedName>
        <fullName evidence="3">Uncharacterized protein</fullName>
    </submittedName>
</protein>
<evidence type="ECO:0000313" key="4">
    <source>
        <dbReference type="Proteomes" id="UP000238937"/>
    </source>
</evidence>
<sequence>MSSRLVAFGFASVLLLISGAPAFANDTAIIQNAESETIITGNDNTVRNETEQTSDNNRRRSGNTGVSQSVRSNTDIQGDGNRVNKRTRQRSENVNQ</sequence>
<dbReference type="RefSeq" id="WP_106304621.1">
    <property type="nucleotide sequence ID" value="NZ_PVWO01000127.1"/>
</dbReference>
<evidence type="ECO:0000313" key="3">
    <source>
        <dbReference type="EMBL" id="PSB56415.1"/>
    </source>
</evidence>
<keyword evidence="2" id="KW-0732">Signal</keyword>
<evidence type="ECO:0000256" key="1">
    <source>
        <dbReference type="SAM" id="MobiDB-lite"/>
    </source>
</evidence>
<reference evidence="3 4" key="1">
    <citation type="submission" date="2018-03" db="EMBL/GenBank/DDBJ databases">
        <title>The ancient ancestry and fast evolution of plastids.</title>
        <authorList>
            <person name="Moore K.R."/>
            <person name="Magnabosco C."/>
            <person name="Momper L."/>
            <person name="Gold D.A."/>
            <person name="Bosak T."/>
            <person name="Fournier G.P."/>
        </authorList>
    </citation>
    <scope>NUCLEOTIDE SEQUENCE [LARGE SCALE GENOMIC DNA]</scope>
    <source>
        <strain evidence="3 4">CCALA 037</strain>
    </source>
</reference>
<feature type="region of interest" description="Disordered" evidence="1">
    <location>
        <begin position="40"/>
        <end position="96"/>
    </location>
</feature>
<gene>
    <name evidence="3" type="ORF">C7B77_11955</name>
</gene>
<keyword evidence="4" id="KW-1185">Reference proteome</keyword>
<feature type="signal peptide" evidence="2">
    <location>
        <begin position="1"/>
        <end position="24"/>
    </location>
</feature>
<feature type="compositionally biased region" description="Polar residues" evidence="1">
    <location>
        <begin position="62"/>
        <end position="76"/>
    </location>
</feature>
<feature type="chain" id="PRO_5015405466" evidence="2">
    <location>
        <begin position="25"/>
        <end position="96"/>
    </location>
</feature>
<accession>A0A2T1GFN6</accession>
<dbReference type="Proteomes" id="UP000238937">
    <property type="component" value="Unassembled WGS sequence"/>
</dbReference>
<evidence type="ECO:0000256" key="2">
    <source>
        <dbReference type="SAM" id="SignalP"/>
    </source>
</evidence>